<evidence type="ECO:0000259" key="2">
    <source>
        <dbReference type="Pfam" id="PF01575"/>
    </source>
</evidence>
<dbReference type="Proteomes" id="UP001589890">
    <property type="component" value="Unassembled WGS sequence"/>
</dbReference>
<dbReference type="InterPro" id="IPR002539">
    <property type="entry name" value="MaoC-like_dom"/>
</dbReference>
<evidence type="ECO:0000256" key="1">
    <source>
        <dbReference type="ARBA" id="ARBA00005254"/>
    </source>
</evidence>
<gene>
    <name evidence="3" type="ORF">ACFFGN_31710</name>
</gene>
<evidence type="ECO:0000313" key="4">
    <source>
        <dbReference type="Proteomes" id="UP001589890"/>
    </source>
</evidence>
<dbReference type="SUPFAM" id="SSF54637">
    <property type="entry name" value="Thioesterase/thiol ester dehydrase-isomerase"/>
    <property type="match status" value="1"/>
</dbReference>
<dbReference type="CDD" id="cd03453">
    <property type="entry name" value="SAV4209_like"/>
    <property type="match status" value="1"/>
</dbReference>
<dbReference type="Gene3D" id="3.10.129.10">
    <property type="entry name" value="Hotdog Thioesterase"/>
    <property type="match status" value="1"/>
</dbReference>
<evidence type="ECO:0000313" key="3">
    <source>
        <dbReference type="EMBL" id="MFC0628676.1"/>
    </source>
</evidence>
<dbReference type="RefSeq" id="WP_380055415.1">
    <property type="nucleotide sequence ID" value="NZ_JBHLTC010000040.1"/>
</dbReference>
<protein>
    <submittedName>
        <fullName evidence="3">MaoC family dehydratase</fullName>
    </submittedName>
</protein>
<comment type="caution">
    <text evidence="3">The sequence shown here is derived from an EMBL/GenBank/DDBJ whole genome shotgun (WGS) entry which is preliminary data.</text>
</comment>
<dbReference type="InterPro" id="IPR003965">
    <property type="entry name" value="Fatty_acid_synthase"/>
</dbReference>
<proteinExistence type="inferred from homology"/>
<comment type="similarity">
    <text evidence="1">Belongs to the enoyl-CoA hydratase/isomerase family.</text>
</comment>
<name>A0ABV6QVM0_9ACTN</name>
<feature type="domain" description="MaoC-like" evidence="2">
    <location>
        <begin position="17"/>
        <end position="101"/>
    </location>
</feature>
<dbReference type="PANTHER" id="PTHR43841">
    <property type="entry name" value="3-HYDROXYACYL-THIOESTER DEHYDRATASE HTDX-RELATED"/>
    <property type="match status" value="1"/>
</dbReference>
<sequence length="140" mass="14796">MSTPLTEVEVGTELPPLTVHLTRASLVRYAGASGDFNPIHYSDRFAAAIGLPGVVAHGMLTMASAIRVVTDWLGDPSRVIEYGVRFTKPVVVPDDEKGATLEISAKVAAVNEDGTARIDITAVAADEKVLGQARALVRLT</sequence>
<dbReference type="PRINTS" id="PR01483">
    <property type="entry name" value="FASYNTHASE"/>
</dbReference>
<accession>A0ABV6QVM0</accession>
<dbReference type="EMBL" id="JBHLTC010000040">
    <property type="protein sequence ID" value="MFC0628676.1"/>
    <property type="molecule type" value="Genomic_DNA"/>
</dbReference>
<keyword evidence="4" id="KW-1185">Reference proteome</keyword>
<dbReference type="InterPro" id="IPR029069">
    <property type="entry name" value="HotDog_dom_sf"/>
</dbReference>
<organism evidence="3 4">
    <name type="scientific">Kribbella deserti</name>
    <dbReference type="NCBI Taxonomy" id="1926257"/>
    <lineage>
        <taxon>Bacteria</taxon>
        <taxon>Bacillati</taxon>
        <taxon>Actinomycetota</taxon>
        <taxon>Actinomycetes</taxon>
        <taxon>Propionibacteriales</taxon>
        <taxon>Kribbellaceae</taxon>
        <taxon>Kribbella</taxon>
    </lineage>
</organism>
<dbReference type="PANTHER" id="PTHR43841:SF3">
    <property type="entry name" value="(3R)-HYDROXYACYL-ACP DEHYDRATASE SUBUNIT HADB"/>
    <property type="match status" value="1"/>
</dbReference>
<dbReference type="Pfam" id="PF01575">
    <property type="entry name" value="MaoC_dehydratas"/>
    <property type="match status" value="1"/>
</dbReference>
<reference evidence="3 4" key="1">
    <citation type="submission" date="2024-09" db="EMBL/GenBank/DDBJ databases">
        <authorList>
            <person name="Sun Q."/>
            <person name="Mori K."/>
        </authorList>
    </citation>
    <scope>NUCLEOTIDE SEQUENCE [LARGE SCALE GENOMIC DNA]</scope>
    <source>
        <strain evidence="3 4">CGMCC 1.15906</strain>
    </source>
</reference>